<comment type="caution">
    <text evidence="1">The sequence shown here is derived from an EMBL/GenBank/DDBJ whole genome shotgun (WGS) entry which is preliminary data.</text>
</comment>
<evidence type="ECO:0000313" key="1">
    <source>
        <dbReference type="EMBL" id="CAB3982355.1"/>
    </source>
</evidence>
<proteinExistence type="predicted"/>
<protein>
    <submittedName>
        <fullName evidence="1">Uncharacterized protein</fullName>
    </submittedName>
</protein>
<keyword evidence="2" id="KW-1185">Reference proteome</keyword>
<organism evidence="1 2">
    <name type="scientific">Paramuricea clavata</name>
    <name type="common">Red gorgonian</name>
    <name type="synonym">Violescent sea-whip</name>
    <dbReference type="NCBI Taxonomy" id="317549"/>
    <lineage>
        <taxon>Eukaryota</taxon>
        <taxon>Metazoa</taxon>
        <taxon>Cnidaria</taxon>
        <taxon>Anthozoa</taxon>
        <taxon>Octocorallia</taxon>
        <taxon>Malacalcyonacea</taxon>
        <taxon>Plexauridae</taxon>
        <taxon>Paramuricea</taxon>
    </lineage>
</organism>
<gene>
    <name evidence="1" type="ORF">PACLA_8A064676</name>
</gene>
<reference evidence="1" key="1">
    <citation type="submission" date="2020-04" db="EMBL/GenBank/DDBJ databases">
        <authorList>
            <person name="Alioto T."/>
            <person name="Alioto T."/>
            <person name="Gomez Garrido J."/>
        </authorList>
    </citation>
    <scope>NUCLEOTIDE SEQUENCE</scope>
    <source>
        <strain evidence="1">A484AB</strain>
    </source>
</reference>
<evidence type="ECO:0000313" key="2">
    <source>
        <dbReference type="Proteomes" id="UP001152795"/>
    </source>
</evidence>
<dbReference type="EMBL" id="CACRXK020000492">
    <property type="protein sequence ID" value="CAB3982355.1"/>
    <property type="molecule type" value="Genomic_DNA"/>
</dbReference>
<name>A0A7D9DCE6_PARCT</name>
<dbReference type="Proteomes" id="UP001152795">
    <property type="component" value="Unassembled WGS sequence"/>
</dbReference>
<accession>A0A7D9DCE6</accession>
<dbReference type="AlphaFoldDB" id="A0A7D9DCE6"/>
<sequence>MEATIVTVYVAMFDIDGKKSHVEEINNFHQIILLEEKGMQLLFGIRSLCAKLPSICISIFPWTSYPIGDEKVVFLTPILHPRSFQHECVR</sequence>